<reference evidence="3" key="1">
    <citation type="submission" date="2015-12" db="EMBL/GenBank/DDBJ databases">
        <title>Update maize B73 reference genome by single molecule sequencing technologies.</title>
        <authorList>
            <consortium name="Maize Genome Sequencing Project"/>
            <person name="Ware D."/>
        </authorList>
    </citation>
    <scope>NUCLEOTIDE SEQUENCE [LARGE SCALE GENOMIC DNA]</scope>
    <source>
        <strain evidence="3">cv. B73</strain>
    </source>
</reference>
<dbReference type="Gramene" id="Zm00001eb024080_T001">
    <property type="protein sequence ID" value="Zm00001eb024080_P001"/>
    <property type="gene ID" value="Zm00001eb024080"/>
</dbReference>
<sequence>MARYAYASSSARWRSGRYGPMRRTSAVSMKSGSSSSTATDAADAATASQWPPRIGRTPSAIPPFAADRYDLECCERRARSGINVSYSRLGRSRNSEMRLSVPSSACLVNTTSSSTFTFVADSSLLTTVALAFALASASTGASLPDLIGLAPASAVELTAGDFFAFLATTAASDLAPVLETLVNFAKSVPLPLA</sequence>
<name>A0A804LNJ0_MAIZE</name>
<evidence type="ECO:0000313" key="3">
    <source>
        <dbReference type="Proteomes" id="UP000007305"/>
    </source>
</evidence>
<accession>A0A804LNJ0</accession>
<dbReference type="EnsemblPlants" id="Zm00001eb024080_T001">
    <property type="protein sequence ID" value="Zm00001eb024080_P001"/>
    <property type="gene ID" value="Zm00001eb024080"/>
</dbReference>
<keyword evidence="3" id="KW-1185">Reference proteome</keyword>
<feature type="region of interest" description="Disordered" evidence="1">
    <location>
        <begin position="24"/>
        <end position="52"/>
    </location>
</feature>
<feature type="compositionally biased region" description="Low complexity" evidence="1">
    <location>
        <begin position="24"/>
        <end position="48"/>
    </location>
</feature>
<reference evidence="2" key="2">
    <citation type="submission" date="2019-07" db="EMBL/GenBank/DDBJ databases">
        <authorList>
            <person name="Seetharam A."/>
            <person name="Woodhouse M."/>
            <person name="Cannon E."/>
        </authorList>
    </citation>
    <scope>NUCLEOTIDE SEQUENCE [LARGE SCALE GENOMIC DNA]</scope>
    <source>
        <strain evidence="2">cv. B73</strain>
    </source>
</reference>
<dbReference type="Proteomes" id="UP000007305">
    <property type="component" value="Chromosome 1"/>
</dbReference>
<protein>
    <submittedName>
        <fullName evidence="2">Uncharacterized protein</fullName>
    </submittedName>
</protein>
<dbReference type="InParanoid" id="A0A804LNJ0"/>
<reference evidence="2" key="3">
    <citation type="submission" date="2021-05" db="UniProtKB">
        <authorList>
            <consortium name="EnsemblPlants"/>
        </authorList>
    </citation>
    <scope>IDENTIFICATION</scope>
    <source>
        <strain evidence="2">cv. B73</strain>
    </source>
</reference>
<dbReference type="AlphaFoldDB" id="A0A804LNJ0"/>
<evidence type="ECO:0000313" key="2">
    <source>
        <dbReference type="EnsemblPlants" id="Zm00001eb024080_P001"/>
    </source>
</evidence>
<organism evidence="2 3">
    <name type="scientific">Zea mays</name>
    <name type="common">Maize</name>
    <dbReference type="NCBI Taxonomy" id="4577"/>
    <lineage>
        <taxon>Eukaryota</taxon>
        <taxon>Viridiplantae</taxon>
        <taxon>Streptophyta</taxon>
        <taxon>Embryophyta</taxon>
        <taxon>Tracheophyta</taxon>
        <taxon>Spermatophyta</taxon>
        <taxon>Magnoliopsida</taxon>
        <taxon>Liliopsida</taxon>
        <taxon>Poales</taxon>
        <taxon>Poaceae</taxon>
        <taxon>PACMAD clade</taxon>
        <taxon>Panicoideae</taxon>
        <taxon>Andropogonodae</taxon>
        <taxon>Andropogoneae</taxon>
        <taxon>Tripsacinae</taxon>
        <taxon>Zea</taxon>
    </lineage>
</organism>
<proteinExistence type="predicted"/>
<evidence type="ECO:0000256" key="1">
    <source>
        <dbReference type="SAM" id="MobiDB-lite"/>
    </source>
</evidence>